<gene>
    <name evidence="4" type="ORF">FHQ09_10960</name>
</gene>
<comment type="caution">
    <text evidence="4">The sequence shown here is derived from an EMBL/GenBank/DDBJ whole genome shotgun (WGS) entry which is preliminary data.</text>
</comment>
<dbReference type="Pfam" id="PF02021">
    <property type="entry name" value="UPF0102"/>
    <property type="match status" value="1"/>
</dbReference>
<dbReference type="InterPro" id="IPR011856">
    <property type="entry name" value="tRNA_endonuc-like_dom_sf"/>
</dbReference>
<feature type="compositionally biased region" description="Basic residues" evidence="3">
    <location>
        <begin position="1"/>
        <end position="14"/>
    </location>
</feature>
<evidence type="ECO:0000256" key="3">
    <source>
        <dbReference type="SAM" id="MobiDB-lite"/>
    </source>
</evidence>
<dbReference type="RefSeq" id="WP_139468806.1">
    <property type="nucleotide sequence ID" value="NZ_VDMQ01000006.1"/>
</dbReference>
<reference evidence="4 5" key="1">
    <citation type="submission" date="2019-06" db="EMBL/GenBank/DDBJ databases">
        <authorList>
            <person name="Mardanova A.M."/>
            <person name="Pudova D.S."/>
            <person name="Shagimardanova E.I."/>
            <person name="Gogoleva N.E."/>
            <person name="Lutfullin M.T."/>
            <person name="Hadieva G.F."/>
            <person name="Sharipova M.R."/>
        </authorList>
    </citation>
    <scope>NUCLEOTIDE SEQUENCE [LARGE SCALE GENOMIC DNA]</scope>
    <source>
        <strain evidence="4 5">MG-1</strain>
    </source>
</reference>
<organism evidence="4 5">
    <name type="scientific">Brevibacterium sediminis</name>
    <dbReference type="NCBI Taxonomy" id="1857024"/>
    <lineage>
        <taxon>Bacteria</taxon>
        <taxon>Bacillati</taxon>
        <taxon>Actinomycetota</taxon>
        <taxon>Actinomycetes</taxon>
        <taxon>Micrococcales</taxon>
        <taxon>Brevibacteriaceae</taxon>
        <taxon>Brevibacterium</taxon>
    </lineage>
</organism>
<dbReference type="EMBL" id="VDMQ01000006">
    <property type="protein sequence ID" value="TNM54375.1"/>
    <property type="molecule type" value="Genomic_DNA"/>
</dbReference>
<dbReference type="Proteomes" id="UP000314223">
    <property type="component" value="Unassembled WGS sequence"/>
</dbReference>
<dbReference type="NCBIfam" id="NF009154">
    <property type="entry name" value="PRK12497.3-3"/>
    <property type="match status" value="1"/>
</dbReference>
<name>A0A5C4X1E7_9MICO</name>
<dbReference type="PANTHER" id="PTHR34039">
    <property type="entry name" value="UPF0102 PROTEIN YRAN"/>
    <property type="match status" value="1"/>
</dbReference>
<protein>
    <recommendedName>
        <fullName evidence="2">UPF0102 protein FHQ09_10960</fullName>
    </recommendedName>
</protein>
<sequence>MGRIRTPGRTRASKSTRTVKGLRKQALGSRGEDLAAAFLEDAGLVVIERNFRCPRGELDIIARDGDTAVFVEVKTRRTAMLGSPLEAVTRNKLARIRTLAGFWLSGQDEYFPATRIDALGIIMEPRVQYFHCPNIQVDS</sequence>
<dbReference type="NCBIfam" id="NF009150">
    <property type="entry name" value="PRK12497.1-3"/>
    <property type="match status" value="1"/>
</dbReference>
<dbReference type="HAMAP" id="MF_00048">
    <property type="entry name" value="UPF0102"/>
    <property type="match status" value="1"/>
</dbReference>
<feature type="region of interest" description="Disordered" evidence="3">
    <location>
        <begin position="1"/>
        <end position="22"/>
    </location>
</feature>
<dbReference type="CDD" id="cd20736">
    <property type="entry name" value="PoNe_Nuclease"/>
    <property type="match status" value="1"/>
</dbReference>
<dbReference type="InterPro" id="IPR011335">
    <property type="entry name" value="Restrct_endonuc-II-like"/>
</dbReference>
<dbReference type="SUPFAM" id="SSF52980">
    <property type="entry name" value="Restriction endonuclease-like"/>
    <property type="match status" value="1"/>
</dbReference>
<dbReference type="NCBIfam" id="TIGR00252">
    <property type="entry name" value="YraN family protein"/>
    <property type="match status" value="1"/>
</dbReference>
<evidence type="ECO:0000313" key="4">
    <source>
        <dbReference type="EMBL" id="TNM54375.1"/>
    </source>
</evidence>
<proteinExistence type="inferred from homology"/>
<accession>A0A5C4X1E7</accession>
<comment type="similarity">
    <text evidence="1 2">Belongs to the UPF0102 family.</text>
</comment>
<evidence type="ECO:0000313" key="5">
    <source>
        <dbReference type="Proteomes" id="UP000314223"/>
    </source>
</evidence>
<evidence type="ECO:0000256" key="2">
    <source>
        <dbReference type="HAMAP-Rule" id="MF_00048"/>
    </source>
</evidence>
<dbReference type="Gene3D" id="3.40.1350.10">
    <property type="match status" value="1"/>
</dbReference>
<evidence type="ECO:0000256" key="1">
    <source>
        <dbReference type="ARBA" id="ARBA00006738"/>
    </source>
</evidence>
<dbReference type="InterPro" id="IPR003509">
    <property type="entry name" value="UPF0102_YraN-like"/>
</dbReference>
<dbReference type="GO" id="GO:0003676">
    <property type="term" value="F:nucleic acid binding"/>
    <property type="evidence" value="ECO:0007669"/>
    <property type="project" value="InterPro"/>
</dbReference>
<dbReference type="AlphaFoldDB" id="A0A5C4X1E7"/>
<dbReference type="PANTHER" id="PTHR34039:SF1">
    <property type="entry name" value="UPF0102 PROTEIN YRAN"/>
    <property type="match status" value="1"/>
</dbReference>